<organism evidence="1 2">
    <name type="scientific">Thiohalorhabdus methylotrophus</name>
    <dbReference type="NCBI Taxonomy" id="3242694"/>
    <lineage>
        <taxon>Bacteria</taxon>
        <taxon>Pseudomonadati</taxon>
        <taxon>Pseudomonadota</taxon>
        <taxon>Gammaproteobacteria</taxon>
        <taxon>Thiohalorhabdales</taxon>
        <taxon>Thiohalorhabdaceae</taxon>
        <taxon>Thiohalorhabdus</taxon>
    </lineage>
</organism>
<sequence length="95" mass="10992">MDFQLESFDIPAIGGVVKIDGQRLAWVDVDLHFENRELDTHPSVHFRVNVPYGNDWTVDQIHESALEKVREIASLTEKQLAEKSLEELRQYSLDI</sequence>
<dbReference type="RefSeq" id="WP_373655666.1">
    <property type="nucleotide sequence ID" value="NZ_JBGUAW010000005.1"/>
</dbReference>
<protein>
    <submittedName>
        <fullName evidence="1">Uncharacterized protein</fullName>
    </submittedName>
</protein>
<name>A0ABV4TV85_9GAMM</name>
<accession>A0ABV4TV85</accession>
<comment type="caution">
    <text evidence="1">The sequence shown here is derived from an EMBL/GenBank/DDBJ whole genome shotgun (WGS) entry which is preliminary data.</text>
</comment>
<evidence type="ECO:0000313" key="1">
    <source>
        <dbReference type="EMBL" id="MFA9460882.1"/>
    </source>
</evidence>
<dbReference type="Proteomes" id="UP001575181">
    <property type="component" value="Unassembled WGS sequence"/>
</dbReference>
<dbReference type="EMBL" id="JBGUAW010000005">
    <property type="protein sequence ID" value="MFA9460882.1"/>
    <property type="molecule type" value="Genomic_DNA"/>
</dbReference>
<proteinExistence type="predicted"/>
<evidence type="ECO:0000313" key="2">
    <source>
        <dbReference type="Proteomes" id="UP001575181"/>
    </source>
</evidence>
<reference evidence="1 2" key="1">
    <citation type="submission" date="2024-08" db="EMBL/GenBank/DDBJ databases">
        <title>Whole-genome sequencing of halo(alkali)philic microorganisms from hypersaline lakes.</title>
        <authorList>
            <person name="Sorokin D.Y."/>
            <person name="Merkel A.Y."/>
            <person name="Messina E."/>
            <person name="Yakimov M."/>
        </authorList>
    </citation>
    <scope>NUCLEOTIDE SEQUENCE [LARGE SCALE GENOMIC DNA]</scope>
    <source>
        <strain evidence="1 2">Cl-TMA</strain>
    </source>
</reference>
<keyword evidence="2" id="KW-1185">Reference proteome</keyword>
<gene>
    <name evidence="1" type="ORF">ACERLL_08595</name>
</gene>